<accession>A0AAD6BVV2</accession>
<dbReference type="Pfam" id="PF13391">
    <property type="entry name" value="HNH_2"/>
    <property type="match status" value="1"/>
</dbReference>
<keyword evidence="3" id="KW-1185">Reference proteome</keyword>
<evidence type="ECO:0000313" key="2">
    <source>
        <dbReference type="EMBL" id="KAJ5438018.1"/>
    </source>
</evidence>
<dbReference type="GeneID" id="81602641"/>
<feature type="domain" description="HNH nuclease" evidence="1">
    <location>
        <begin position="52"/>
        <end position="139"/>
    </location>
</feature>
<comment type="caution">
    <text evidence="2">The sequence shown here is derived from an EMBL/GenBank/DDBJ whole genome shotgun (WGS) entry which is preliminary data.</text>
</comment>
<dbReference type="RefSeq" id="XP_056761247.1">
    <property type="nucleotide sequence ID" value="XM_056912398.1"/>
</dbReference>
<dbReference type="AlphaFoldDB" id="A0AAD6BVV2"/>
<proteinExistence type="predicted"/>
<organism evidence="2 3">
    <name type="scientific">Penicillium daleae</name>
    <dbReference type="NCBI Taxonomy" id="63821"/>
    <lineage>
        <taxon>Eukaryota</taxon>
        <taxon>Fungi</taxon>
        <taxon>Dikarya</taxon>
        <taxon>Ascomycota</taxon>
        <taxon>Pezizomycotina</taxon>
        <taxon>Eurotiomycetes</taxon>
        <taxon>Eurotiomycetidae</taxon>
        <taxon>Eurotiales</taxon>
        <taxon>Aspergillaceae</taxon>
        <taxon>Penicillium</taxon>
    </lineage>
</organism>
<reference evidence="2" key="2">
    <citation type="journal article" date="2023" name="IMA Fungus">
        <title>Comparative genomic study of the Penicillium genus elucidates a diverse pangenome and 15 lateral gene transfer events.</title>
        <authorList>
            <person name="Petersen C."/>
            <person name="Sorensen T."/>
            <person name="Nielsen M.R."/>
            <person name="Sondergaard T.E."/>
            <person name="Sorensen J.L."/>
            <person name="Fitzpatrick D.A."/>
            <person name="Frisvad J.C."/>
            <person name="Nielsen K.L."/>
        </authorList>
    </citation>
    <scope>NUCLEOTIDE SEQUENCE</scope>
    <source>
        <strain evidence="2">IBT 16125</strain>
    </source>
</reference>
<sequence length="250" mass="28267">MARFLKTFFKFLPVEGQVNLAEGANGPMIATGGKMPVLDLRAECMQRDNHRCVLTKYWDFKYHDQPPGSPTTSLEAAHIIPFAMETFLEDERFKNAAVWEFMYRYFPTIQEGCYINRHENVMMLDAVLHQEFSRFSFILEATNVPSRYRTKIFPDFVYSGYRYIIPEFVNILSHDGRYPAPSKRLLDVHAAIGNILHATGRAEVIAKTINELGDSSGQALAKDGSTNVEEMLSVSALSLLAMNQVAVEGD</sequence>
<dbReference type="Proteomes" id="UP001213681">
    <property type="component" value="Unassembled WGS sequence"/>
</dbReference>
<reference evidence="2" key="1">
    <citation type="submission" date="2022-12" db="EMBL/GenBank/DDBJ databases">
        <authorList>
            <person name="Petersen C."/>
        </authorList>
    </citation>
    <scope>NUCLEOTIDE SEQUENCE</scope>
    <source>
        <strain evidence="2">IBT 16125</strain>
    </source>
</reference>
<gene>
    <name evidence="2" type="ORF">N7458_009016</name>
</gene>
<dbReference type="InterPro" id="IPR003615">
    <property type="entry name" value="HNH_nuc"/>
</dbReference>
<evidence type="ECO:0000313" key="3">
    <source>
        <dbReference type="Proteomes" id="UP001213681"/>
    </source>
</evidence>
<dbReference type="EMBL" id="JAPVEA010000008">
    <property type="protein sequence ID" value="KAJ5438018.1"/>
    <property type="molecule type" value="Genomic_DNA"/>
</dbReference>
<evidence type="ECO:0000259" key="1">
    <source>
        <dbReference type="Pfam" id="PF13391"/>
    </source>
</evidence>
<name>A0AAD6BVV2_9EURO</name>
<protein>
    <recommendedName>
        <fullName evidence="1">HNH nuclease domain-containing protein</fullName>
    </recommendedName>
</protein>